<evidence type="ECO:0000256" key="8">
    <source>
        <dbReference type="ARBA" id="ARBA00023242"/>
    </source>
</evidence>
<dbReference type="InterPro" id="IPR027417">
    <property type="entry name" value="P-loop_NTPase"/>
</dbReference>
<dbReference type="PANTHER" id="PTHR12896">
    <property type="entry name" value="PAX6 NEIGHBOR PROTEIN PAXNEB"/>
    <property type="match status" value="1"/>
</dbReference>
<dbReference type="AlphaFoldDB" id="A0A8I6RSG8"/>
<keyword evidence="8" id="KW-0539">Nucleus</keyword>
<evidence type="ECO:0000313" key="9">
    <source>
        <dbReference type="EnsemblMetazoa" id="XP_014249201.1"/>
    </source>
</evidence>
<dbReference type="GO" id="GO:0002098">
    <property type="term" value="P:tRNA wobble uridine modification"/>
    <property type="evidence" value="ECO:0007669"/>
    <property type="project" value="InterPro"/>
</dbReference>
<dbReference type="GO" id="GO:0005737">
    <property type="term" value="C:cytoplasm"/>
    <property type="evidence" value="ECO:0007669"/>
    <property type="project" value="UniProtKB-SubCell"/>
</dbReference>
<accession>A0A8I6RSG8</accession>
<dbReference type="Gene3D" id="3.40.50.300">
    <property type="entry name" value="P-loop containing nucleotide triphosphate hydrolases"/>
    <property type="match status" value="1"/>
</dbReference>
<dbReference type="Proteomes" id="UP000494040">
    <property type="component" value="Unassembled WGS sequence"/>
</dbReference>
<evidence type="ECO:0000256" key="5">
    <source>
        <dbReference type="ARBA" id="ARBA00020265"/>
    </source>
</evidence>
<comment type="similarity">
    <text evidence="4">Belongs to the ELP4 family.</text>
</comment>
<dbReference type="RefSeq" id="XP_014249201.1">
    <property type="nucleotide sequence ID" value="XM_014393715.1"/>
</dbReference>
<reference evidence="9" key="1">
    <citation type="submission" date="2022-01" db="UniProtKB">
        <authorList>
            <consortium name="EnsemblMetazoa"/>
        </authorList>
    </citation>
    <scope>IDENTIFICATION</scope>
</reference>
<dbReference type="GO" id="GO:0008023">
    <property type="term" value="C:transcription elongation factor complex"/>
    <property type="evidence" value="ECO:0007669"/>
    <property type="project" value="TreeGrafter"/>
</dbReference>
<dbReference type="OMA" id="SMTIAWR"/>
<comment type="pathway">
    <text evidence="3">tRNA modification; 5-methoxycarbonylmethyl-2-thiouridine-tRNA biosynthesis.</text>
</comment>
<evidence type="ECO:0000256" key="7">
    <source>
        <dbReference type="ARBA" id="ARBA00022694"/>
    </source>
</evidence>
<evidence type="ECO:0000256" key="4">
    <source>
        <dbReference type="ARBA" id="ARBA00007573"/>
    </source>
</evidence>
<organism evidence="9 10">
    <name type="scientific">Cimex lectularius</name>
    <name type="common">Bed bug</name>
    <name type="synonym">Acanthia lectularia</name>
    <dbReference type="NCBI Taxonomy" id="79782"/>
    <lineage>
        <taxon>Eukaryota</taxon>
        <taxon>Metazoa</taxon>
        <taxon>Ecdysozoa</taxon>
        <taxon>Arthropoda</taxon>
        <taxon>Hexapoda</taxon>
        <taxon>Insecta</taxon>
        <taxon>Pterygota</taxon>
        <taxon>Neoptera</taxon>
        <taxon>Paraneoptera</taxon>
        <taxon>Hemiptera</taxon>
        <taxon>Heteroptera</taxon>
        <taxon>Panheteroptera</taxon>
        <taxon>Cimicomorpha</taxon>
        <taxon>Cimicidae</taxon>
        <taxon>Cimex</taxon>
    </lineage>
</organism>
<protein>
    <recommendedName>
        <fullName evidence="5">Elongator complex protein 4</fullName>
    </recommendedName>
</protein>
<evidence type="ECO:0000256" key="6">
    <source>
        <dbReference type="ARBA" id="ARBA00022490"/>
    </source>
</evidence>
<dbReference type="EnsemblMetazoa" id="XM_014393715.1">
    <property type="protein sequence ID" value="XP_014249201.1"/>
    <property type="gene ID" value="LOC106666486"/>
</dbReference>
<proteinExistence type="inferred from homology"/>
<dbReference type="UniPathway" id="UPA00988"/>
<dbReference type="GO" id="GO:0033588">
    <property type="term" value="C:elongator holoenzyme complex"/>
    <property type="evidence" value="ECO:0007669"/>
    <property type="project" value="InterPro"/>
</dbReference>
<evidence type="ECO:0000313" key="10">
    <source>
        <dbReference type="Proteomes" id="UP000494040"/>
    </source>
</evidence>
<dbReference type="GeneID" id="106666486"/>
<comment type="subcellular location">
    <subcellularLocation>
        <location evidence="2">Cytoplasm</location>
    </subcellularLocation>
    <subcellularLocation>
        <location evidence="1">Nucleus</location>
    </subcellularLocation>
</comment>
<sequence>MTSESNVKPMSLSKGNEFVGTGIPSLDAVIGGGYPVGSLVLINQDEEGIYSDLFMKVFIAQGLVNDDHLIFASNDCDTKRAVEHLPCLADVETEELEKVPSGSMQIAWRYEKHYKPRIEVNRYRTLSNNFFFKRSGLQDKFNSSNITHWPGNGPGTFQDLEETILTALRVNNFQNNRKRDDKSILRVAIQNLGSFFWNNNQKEIPRFLFRLRSICHSSRAVFLITMPKHLMEEDYFSTRSEQMSDIVISLEALNGDANPLYSEYNGLIKFIKVSPIRTLCPSVTEGKDWAFKLVKKKLIIVRLTLPPELNDSTQREQDTFSCATSNKILQF</sequence>
<keyword evidence="7" id="KW-0819">tRNA processing</keyword>
<keyword evidence="10" id="KW-1185">Reference proteome</keyword>
<dbReference type="KEGG" id="clec:106666486"/>
<keyword evidence="6" id="KW-0963">Cytoplasm</keyword>
<dbReference type="Pfam" id="PF05625">
    <property type="entry name" value="PAXNEB"/>
    <property type="match status" value="1"/>
</dbReference>
<evidence type="ECO:0000256" key="3">
    <source>
        <dbReference type="ARBA" id="ARBA00005043"/>
    </source>
</evidence>
<dbReference type="CTD" id="26610"/>
<evidence type="ECO:0000256" key="2">
    <source>
        <dbReference type="ARBA" id="ARBA00004496"/>
    </source>
</evidence>
<dbReference type="PANTHER" id="PTHR12896:SF1">
    <property type="entry name" value="ELONGATOR COMPLEX PROTEIN 4"/>
    <property type="match status" value="1"/>
</dbReference>
<name>A0A8I6RSG8_CIMLE</name>
<dbReference type="OrthoDB" id="289162at2759"/>
<dbReference type="CDD" id="cd19494">
    <property type="entry name" value="Elp4"/>
    <property type="match status" value="1"/>
</dbReference>
<evidence type="ECO:0000256" key="1">
    <source>
        <dbReference type="ARBA" id="ARBA00004123"/>
    </source>
</evidence>
<dbReference type="InterPro" id="IPR008728">
    <property type="entry name" value="Elongator_complex_protein_4"/>
</dbReference>